<evidence type="ECO:0000256" key="3">
    <source>
        <dbReference type="ARBA" id="ARBA00023277"/>
    </source>
</evidence>
<feature type="domain" description="Fibronectin type III-like" evidence="5">
    <location>
        <begin position="584"/>
        <end position="654"/>
    </location>
</feature>
<dbReference type="EC" id="3.2.1.21" evidence="6"/>
<dbReference type="InterPro" id="IPR017853">
    <property type="entry name" value="GH"/>
</dbReference>
<dbReference type="Pfam" id="PF01915">
    <property type="entry name" value="Glyco_hydro_3_C"/>
    <property type="match status" value="1"/>
</dbReference>
<dbReference type="SUPFAM" id="SSF51445">
    <property type="entry name" value="(Trans)glycosidases"/>
    <property type="match status" value="1"/>
</dbReference>
<dbReference type="InterPro" id="IPR019800">
    <property type="entry name" value="Glyco_hydro_3_AS"/>
</dbReference>
<dbReference type="InterPro" id="IPR002772">
    <property type="entry name" value="Glyco_hydro_3_C"/>
</dbReference>
<protein>
    <submittedName>
        <fullName evidence="6">Beta-glucosidase</fullName>
        <ecNumber evidence="6">3.2.1.21</ecNumber>
    </submittedName>
</protein>
<proteinExistence type="inferred from homology"/>
<dbReference type="InterPro" id="IPR036881">
    <property type="entry name" value="Glyco_hydro_3_C_sf"/>
</dbReference>
<name>A0ABS4WM70_9MICO</name>
<dbReference type="PANTHER" id="PTHR42715">
    <property type="entry name" value="BETA-GLUCOSIDASE"/>
    <property type="match status" value="1"/>
</dbReference>
<dbReference type="PROSITE" id="PS00775">
    <property type="entry name" value="GLYCOSYL_HYDROL_F3"/>
    <property type="match status" value="1"/>
</dbReference>
<dbReference type="Pfam" id="PF00933">
    <property type="entry name" value="Glyco_hydro_3"/>
    <property type="match status" value="1"/>
</dbReference>
<dbReference type="InterPro" id="IPR013783">
    <property type="entry name" value="Ig-like_fold"/>
</dbReference>
<comment type="caution">
    <text evidence="6">The sequence shown here is derived from an EMBL/GenBank/DDBJ whole genome shotgun (WGS) entry which is preliminary data.</text>
</comment>
<keyword evidence="2 4" id="KW-0378">Hydrolase</keyword>
<accession>A0ABS4WM70</accession>
<dbReference type="Gene3D" id="3.40.50.1700">
    <property type="entry name" value="Glycoside hydrolase family 3 C-terminal domain"/>
    <property type="match status" value="1"/>
</dbReference>
<dbReference type="PRINTS" id="PR00133">
    <property type="entry name" value="GLHYDRLASE3"/>
</dbReference>
<keyword evidence="4 6" id="KW-0326">Glycosidase</keyword>
<gene>
    <name evidence="6" type="ORF">JOF42_000733</name>
</gene>
<dbReference type="Gene3D" id="3.20.20.300">
    <property type="entry name" value="Glycoside hydrolase, family 3, N-terminal domain"/>
    <property type="match status" value="1"/>
</dbReference>
<dbReference type="Gene3D" id="2.60.40.10">
    <property type="entry name" value="Immunoglobulins"/>
    <property type="match status" value="1"/>
</dbReference>
<dbReference type="PANTHER" id="PTHR42715:SF10">
    <property type="entry name" value="BETA-GLUCOSIDASE"/>
    <property type="match status" value="1"/>
</dbReference>
<evidence type="ECO:0000256" key="1">
    <source>
        <dbReference type="ARBA" id="ARBA00005336"/>
    </source>
</evidence>
<dbReference type="GO" id="GO:0008422">
    <property type="term" value="F:beta-glucosidase activity"/>
    <property type="evidence" value="ECO:0007669"/>
    <property type="project" value="UniProtKB-EC"/>
</dbReference>
<organism evidence="6 7">
    <name type="scientific">Microbacterium phyllosphaerae</name>
    <dbReference type="NCBI Taxonomy" id="124798"/>
    <lineage>
        <taxon>Bacteria</taxon>
        <taxon>Bacillati</taxon>
        <taxon>Actinomycetota</taxon>
        <taxon>Actinomycetes</taxon>
        <taxon>Micrococcales</taxon>
        <taxon>Microbacteriaceae</taxon>
        <taxon>Microbacterium</taxon>
    </lineage>
</organism>
<dbReference type="InterPro" id="IPR036962">
    <property type="entry name" value="Glyco_hydro_3_N_sf"/>
</dbReference>
<evidence type="ECO:0000313" key="7">
    <source>
        <dbReference type="Proteomes" id="UP000703720"/>
    </source>
</evidence>
<dbReference type="InterPro" id="IPR001764">
    <property type="entry name" value="Glyco_hydro_3_N"/>
</dbReference>
<evidence type="ECO:0000313" key="6">
    <source>
        <dbReference type="EMBL" id="MBP2377238.1"/>
    </source>
</evidence>
<sequence>MSEPTGARAHDLSLEEKAALTSGADFWTTKSIDRVGIPSLMLTDGPHGLRKQGGDTDHLGLAGSIPATCFPPAVGLSASFDPELAERVGVALGVESAIEDVAVILGPGINIKRSPLCGRNFEYMSEDPIVSGAMGAGLVRGIQSQGVGSSLKHFAANNQETDRLRVSSDVDPRTLREIYLRGFQRVVEDAQPWTIMCSYNRINGVYASEDPWLLTTVLRDEWGFEGIVVSDWGAVNSRVAGVIAGMDLEMPGSSGRTDAEIVAAVQDGSLDEAALDTVVDRLVDLARKAQSRPAASGPLDVDAHHALAREVAGRSIVLLRNEGGILPLQPSTNLAVIGEFARTPRFQGAGSSQINPTRVDTALDEIRALNGADVSFAAGYTIASDADADAAALRDEAVAAASAADVAVVFLGVPAHEESEGFDREHIDLPAAQLELLDAVLAANPNVVVVLSNGGVVALPFADRVPAIVEAWLLGQAGGGGTADVLFGVVNPSGRLAETIPLRIEDTPAFGTFPGEHGHSLYGEGLLVGYRWYDARHLPVAFPFGHGLSYTTFSYGEATASVIDSGDVVVTVPVTNTGAVAGREVVQAYTSLSGSSVQRAPRELKAFASVLIEPGETVQVELRLRRSELAYWDTRVDRWIVESGDYVIDLGSSSRDLHARTTVSVTGDEVVLPVSLGSSFDELLGDPVVGAEFTAVIAEKFGSEGDEMLKMLGNFPVGRLDGFPLPRAELVALVERAQRG</sequence>
<dbReference type="InterPro" id="IPR050288">
    <property type="entry name" value="Cellulose_deg_GH3"/>
</dbReference>
<evidence type="ECO:0000256" key="2">
    <source>
        <dbReference type="ARBA" id="ARBA00022801"/>
    </source>
</evidence>
<keyword evidence="3" id="KW-0119">Carbohydrate metabolism</keyword>
<reference evidence="6 7" key="1">
    <citation type="submission" date="2021-03" db="EMBL/GenBank/DDBJ databases">
        <title>Sequencing the genomes of 1000 actinobacteria strains.</title>
        <authorList>
            <person name="Klenk H.-P."/>
        </authorList>
    </citation>
    <scope>NUCLEOTIDE SEQUENCE [LARGE SCALE GENOMIC DNA]</scope>
    <source>
        <strain evidence="6 7">DSM 13468</strain>
    </source>
</reference>
<dbReference type="Proteomes" id="UP000703720">
    <property type="component" value="Unassembled WGS sequence"/>
</dbReference>
<evidence type="ECO:0000256" key="4">
    <source>
        <dbReference type="RuleBase" id="RU361161"/>
    </source>
</evidence>
<keyword evidence="7" id="KW-1185">Reference proteome</keyword>
<evidence type="ECO:0000259" key="5">
    <source>
        <dbReference type="SMART" id="SM01217"/>
    </source>
</evidence>
<dbReference type="InterPro" id="IPR026891">
    <property type="entry name" value="Fn3-like"/>
</dbReference>
<dbReference type="EMBL" id="JAGIOA010000001">
    <property type="protein sequence ID" value="MBP2377238.1"/>
    <property type="molecule type" value="Genomic_DNA"/>
</dbReference>
<dbReference type="Pfam" id="PF14310">
    <property type="entry name" value="Fn3-like"/>
    <property type="match status" value="1"/>
</dbReference>
<comment type="similarity">
    <text evidence="1 4">Belongs to the glycosyl hydrolase 3 family.</text>
</comment>
<dbReference type="SUPFAM" id="SSF52279">
    <property type="entry name" value="Beta-D-glucan exohydrolase, C-terminal domain"/>
    <property type="match status" value="1"/>
</dbReference>
<dbReference type="RefSeq" id="WP_210096609.1">
    <property type="nucleotide sequence ID" value="NZ_BAAAIO010000001.1"/>
</dbReference>
<dbReference type="SMART" id="SM01217">
    <property type="entry name" value="Fn3_like"/>
    <property type="match status" value="1"/>
</dbReference>